<proteinExistence type="predicted"/>
<comment type="caution">
    <text evidence="1">The sequence shown here is derived from an EMBL/GenBank/DDBJ whole genome shotgun (WGS) entry which is preliminary data.</text>
</comment>
<name>A0A1F6AHC2_9BACT</name>
<dbReference type="Proteomes" id="UP000178759">
    <property type="component" value="Unassembled WGS sequence"/>
</dbReference>
<organism evidence="1 2">
    <name type="scientific">Candidatus Gottesmanbacteria bacterium RIFCSPLOWO2_01_FULL_43_11b</name>
    <dbReference type="NCBI Taxonomy" id="1798392"/>
    <lineage>
        <taxon>Bacteria</taxon>
        <taxon>Candidatus Gottesmaniibacteriota</taxon>
    </lineage>
</organism>
<dbReference type="STRING" id="1798392.A3A79_02695"/>
<evidence type="ECO:0000313" key="1">
    <source>
        <dbReference type="EMBL" id="OGG24081.1"/>
    </source>
</evidence>
<dbReference type="AlphaFoldDB" id="A0A1F6AHC2"/>
<protein>
    <submittedName>
        <fullName evidence="1">Uncharacterized protein</fullName>
    </submittedName>
</protein>
<evidence type="ECO:0000313" key="2">
    <source>
        <dbReference type="Proteomes" id="UP000178759"/>
    </source>
</evidence>
<sequence>MAVGAWFESRTREKPSFSQKLPLPTVYVEPPPRSIDFPITPSGTIFEYVGSEIQIPTTLPLYAVTQDVSINALMSLAESLSTRLGFAASPSAVISGDTFSYLRNEKEKSFVLSKTKNIIAFSYQQLRAPAGISLSPPELSANAFVHSVFSLPQEISLKNLGAFDDGFDGLVVLERPVPGLFGYTWGFSVGGYGLLTQEYSPDWIQSVVDERGVIRSMSYVIPPTKLALQGTTAVISLTDAVANLNAGRGALVGVTQGEALGYGTTPAFVNAKILNAALYYLVLGSALHPAYFFEGAGTTASGATQQFIAVVMASAHP</sequence>
<dbReference type="EMBL" id="MFJV01000001">
    <property type="protein sequence ID" value="OGG24081.1"/>
    <property type="molecule type" value="Genomic_DNA"/>
</dbReference>
<gene>
    <name evidence="1" type="ORF">A3A79_02695</name>
</gene>
<reference evidence="1 2" key="1">
    <citation type="journal article" date="2016" name="Nat. Commun.">
        <title>Thousands of microbial genomes shed light on interconnected biogeochemical processes in an aquifer system.</title>
        <authorList>
            <person name="Anantharaman K."/>
            <person name="Brown C.T."/>
            <person name="Hug L.A."/>
            <person name="Sharon I."/>
            <person name="Castelle C.J."/>
            <person name="Probst A.J."/>
            <person name="Thomas B.C."/>
            <person name="Singh A."/>
            <person name="Wilkins M.J."/>
            <person name="Karaoz U."/>
            <person name="Brodie E.L."/>
            <person name="Williams K.H."/>
            <person name="Hubbard S.S."/>
            <person name="Banfield J.F."/>
        </authorList>
    </citation>
    <scope>NUCLEOTIDE SEQUENCE [LARGE SCALE GENOMIC DNA]</scope>
</reference>
<accession>A0A1F6AHC2</accession>